<protein>
    <submittedName>
        <fullName evidence="2">EpsG-like putative glucosyltransferase</fullName>
    </submittedName>
</protein>
<feature type="transmembrane region" description="Helical" evidence="1">
    <location>
        <begin position="169"/>
        <end position="191"/>
    </location>
</feature>
<feature type="transmembrane region" description="Helical" evidence="1">
    <location>
        <begin position="337"/>
        <end position="357"/>
    </location>
</feature>
<feature type="transmembrane region" description="Helical" evidence="1">
    <location>
        <begin position="283"/>
        <end position="301"/>
    </location>
</feature>
<dbReference type="Proteomes" id="UP000295055">
    <property type="component" value="Unassembled WGS sequence"/>
</dbReference>
<feature type="transmembrane region" description="Helical" evidence="1">
    <location>
        <begin position="252"/>
        <end position="271"/>
    </location>
</feature>
<comment type="caution">
    <text evidence="2">The sequence shown here is derived from an EMBL/GenBank/DDBJ whole genome shotgun (WGS) entry which is preliminary data.</text>
</comment>
<proteinExistence type="predicted"/>
<keyword evidence="1" id="KW-1133">Transmembrane helix</keyword>
<dbReference type="RefSeq" id="WP_132497036.1">
    <property type="nucleotide sequence ID" value="NZ_SMAS01000009.1"/>
</dbReference>
<dbReference type="OrthoDB" id="6636121at2"/>
<dbReference type="Pfam" id="PF14897">
    <property type="entry name" value="EpsG"/>
    <property type="match status" value="1"/>
</dbReference>
<keyword evidence="1" id="KW-0472">Membrane</keyword>
<accession>A0A4R3NGJ3</accession>
<gene>
    <name evidence="2" type="ORF">EC835_109122</name>
</gene>
<feature type="transmembrane region" description="Helical" evidence="1">
    <location>
        <begin position="203"/>
        <end position="223"/>
    </location>
</feature>
<feature type="transmembrane region" description="Helical" evidence="1">
    <location>
        <begin position="92"/>
        <end position="114"/>
    </location>
</feature>
<dbReference type="AlphaFoldDB" id="A0A4R3NGJ3"/>
<organism evidence="2 3">
    <name type="scientific">Providencia alcalifaciens</name>
    <dbReference type="NCBI Taxonomy" id="126385"/>
    <lineage>
        <taxon>Bacteria</taxon>
        <taxon>Pseudomonadati</taxon>
        <taxon>Pseudomonadota</taxon>
        <taxon>Gammaproteobacteria</taxon>
        <taxon>Enterobacterales</taxon>
        <taxon>Morganellaceae</taxon>
        <taxon>Providencia</taxon>
    </lineage>
</organism>
<evidence type="ECO:0000256" key="1">
    <source>
        <dbReference type="SAM" id="Phobius"/>
    </source>
</evidence>
<feature type="transmembrane region" description="Helical" evidence="1">
    <location>
        <begin position="26"/>
        <end position="42"/>
    </location>
</feature>
<name>A0A4R3NGJ3_9GAMM</name>
<feature type="transmembrane region" description="Helical" evidence="1">
    <location>
        <begin position="313"/>
        <end position="330"/>
    </location>
</feature>
<dbReference type="GO" id="GO:0016740">
    <property type="term" value="F:transferase activity"/>
    <property type="evidence" value="ECO:0007669"/>
    <property type="project" value="UniProtKB-KW"/>
</dbReference>
<dbReference type="InterPro" id="IPR049458">
    <property type="entry name" value="EpsG-like"/>
</dbReference>
<dbReference type="EMBL" id="SMAS01000009">
    <property type="protein sequence ID" value="TCT30369.1"/>
    <property type="molecule type" value="Genomic_DNA"/>
</dbReference>
<evidence type="ECO:0000313" key="2">
    <source>
        <dbReference type="EMBL" id="TCT30369.1"/>
    </source>
</evidence>
<sequence>MPISIYHLLLLSSVICILFSNKNTIKFSFILSITFILYYSYISGWRDIGVDTNNYLEIFKSINVFSFRLYPFSYVNDIEVGFNNLIYIGKNLGLSFELFSFLLTITILLDYFISSYKVTNVINASIFILLIMLTYTSYQLTFNQVRQGLAVMIAFSAFMAIIQRKSIKAFSLIIFASLFHSSAIFLVLFIFLTKIKIKNNTLLLLAILSPLATFLHILENLILHSIELNIFNNEIIRKLNFYLLNPDFNKPASLNLSLLLSYFGIIALGLVIKNKKLNTHSDLVLSSSYKILVIGYFVYFLSFDFVVFSQRLLYYFDILYCFIISRLVFLNIKNTTFLFLFSSGLFLFSIKTIFYSVSWDIS</sequence>
<evidence type="ECO:0000313" key="3">
    <source>
        <dbReference type="Proteomes" id="UP000295055"/>
    </source>
</evidence>
<reference evidence="2 3" key="1">
    <citation type="submission" date="2019-03" db="EMBL/GenBank/DDBJ databases">
        <title>Genomic analyses of the natural microbiome of Caenorhabditis elegans.</title>
        <authorList>
            <person name="Samuel B."/>
        </authorList>
    </citation>
    <scope>NUCLEOTIDE SEQUENCE [LARGE SCALE GENOMIC DNA]</scope>
    <source>
        <strain evidence="2 3">JUb102</strain>
    </source>
</reference>
<keyword evidence="2" id="KW-0808">Transferase</keyword>
<keyword evidence="1" id="KW-0812">Transmembrane</keyword>
<feature type="transmembrane region" description="Helical" evidence="1">
    <location>
        <begin position="120"/>
        <end position="138"/>
    </location>
</feature>